<dbReference type="SUPFAM" id="SSF48264">
    <property type="entry name" value="Cytochrome P450"/>
    <property type="match status" value="1"/>
</dbReference>
<comment type="caution">
    <text evidence="6">The sequence shown here is derived from an EMBL/GenBank/DDBJ whole genome shotgun (WGS) entry which is preliminary data.</text>
</comment>
<comment type="cofactor">
    <cofactor evidence="1">
        <name>heme</name>
        <dbReference type="ChEBI" id="CHEBI:30413"/>
    </cofactor>
</comment>
<dbReference type="PRINTS" id="PR00465">
    <property type="entry name" value="EP450IV"/>
</dbReference>
<dbReference type="InterPro" id="IPR002403">
    <property type="entry name" value="Cyt_P450_E_grp-IV"/>
</dbReference>
<dbReference type="RefSeq" id="WP_242381742.1">
    <property type="nucleotide sequence ID" value="NZ_JAKRKC020000002.1"/>
</dbReference>
<keyword evidence="3 5" id="KW-0479">Metal-binding</keyword>
<keyword evidence="4 5" id="KW-0408">Iron</keyword>
<dbReference type="InterPro" id="IPR050121">
    <property type="entry name" value="Cytochrome_P450_monoxygenase"/>
</dbReference>
<evidence type="ECO:0000256" key="3">
    <source>
        <dbReference type="ARBA" id="ARBA00022723"/>
    </source>
</evidence>
<keyword evidence="5" id="KW-0349">Heme</keyword>
<dbReference type="EMBL" id="JAKRKC020000002">
    <property type="protein sequence ID" value="MCK2218739.1"/>
    <property type="molecule type" value="Genomic_DNA"/>
</dbReference>
<evidence type="ECO:0000256" key="2">
    <source>
        <dbReference type="ARBA" id="ARBA00010617"/>
    </source>
</evidence>
<evidence type="ECO:0000313" key="7">
    <source>
        <dbReference type="Proteomes" id="UP001317259"/>
    </source>
</evidence>
<dbReference type="InterPro" id="IPR036396">
    <property type="entry name" value="Cyt_P450_sf"/>
</dbReference>
<keyword evidence="5" id="KW-0503">Monooxygenase</keyword>
<dbReference type="Proteomes" id="UP001317259">
    <property type="component" value="Unassembled WGS sequence"/>
</dbReference>
<sequence length="427" mass="45883">MDAARPPGPRGHWLLGNVADYDRDRIAFLRRNHREHGDVFSFDGRTVLTADPRLAHQVLTATNRDYVTEPPPFAGGVAPREADETVRSWMRARRVLRPALTGAAAAAPDARTVAILDDVLGRTAGRESDVLPLMLDVTGRAVAGLCLGPDAAGVPELLAEVHAALLPFEEAALRLPAWLPLPRTRRFLRAHRRLTGTLTALITARRATAPGHFPLPGPQPRDLLGVLLGARPALSDGEVAAALWSVLVGGHGVPAAALTSLVRELALRPELAAALAAEAGPPEQAPRAMLPLAEAVVRETLRLTPPAWTMSRIARVPAGLGPWRLRPGDEVLCTPYLIHRDPRWWPRAEEFDPSRWRDARPAPGTYLPFGAGPRYCLGSAPALRQLTLAASRLAQRFRVEAPGAAAAAPAFSGRLAPAGLRAAFHPR</sequence>
<protein>
    <submittedName>
        <fullName evidence="6">Cytochrome P450</fullName>
    </submittedName>
</protein>
<name>A0ABT0G293_9ACTN</name>
<dbReference type="Pfam" id="PF00067">
    <property type="entry name" value="p450"/>
    <property type="match status" value="1"/>
</dbReference>
<dbReference type="InterPro" id="IPR001128">
    <property type="entry name" value="Cyt_P450"/>
</dbReference>
<keyword evidence="5" id="KW-0560">Oxidoreductase</keyword>
<proteinExistence type="inferred from homology"/>
<reference evidence="6 7" key="1">
    <citation type="submission" date="2022-04" db="EMBL/GenBank/DDBJ databases">
        <title>Genome draft of Actinomadura sp. ATCC 31491.</title>
        <authorList>
            <person name="Shi X."/>
            <person name="Du Y."/>
        </authorList>
    </citation>
    <scope>NUCLEOTIDE SEQUENCE [LARGE SCALE GENOMIC DNA]</scope>
    <source>
        <strain evidence="6 7">ATCC 31491</strain>
    </source>
</reference>
<dbReference type="PANTHER" id="PTHR24305">
    <property type="entry name" value="CYTOCHROME P450"/>
    <property type="match status" value="1"/>
</dbReference>
<dbReference type="Gene3D" id="1.10.630.10">
    <property type="entry name" value="Cytochrome P450"/>
    <property type="match status" value="1"/>
</dbReference>
<evidence type="ECO:0000256" key="4">
    <source>
        <dbReference type="ARBA" id="ARBA00023004"/>
    </source>
</evidence>
<organism evidence="6 7">
    <name type="scientific">Actinomadura luzonensis</name>
    <dbReference type="NCBI Taxonomy" id="2805427"/>
    <lineage>
        <taxon>Bacteria</taxon>
        <taxon>Bacillati</taxon>
        <taxon>Actinomycetota</taxon>
        <taxon>Actinomycetes</taxon>
        <taxon>Streptosporangiales</taxon>
        <taxon>Thermomonosporaceae</taxon>
        <taxon>Actinomadura</taxon>
    </lineage>
</organism>
<dbReference type="PANTHER" id="PTHR24305:SF166">
    <property type="entry name" value="CYTOCHROME P450 12A4, MITOCHONDRIAL-RELATED"/>
    <property type="match status" value="1"/>
</dbReference>
<keyword evidence="7" id="KW-1185">Reference proteome</keyword>
<evidence type="ECO:0000256" key="1">
    <source>
        <dbReference type="ARBA" id="ARBA00001971"/>
    </source>
</evidence>
<accession>A0ABT0G293</accession>
<dbReference type="PRINTS" id="PR00385">
    <property type="entry name" value="P450"/>
</dbReference>
<evidence type="ECO:0000313" key="6">
    <source>
        <dbReference type="EMBL" id="MCK2218739.1"/>
    </source>
</evidence>
<gene>
    <name evidence="6" type="ORF">MF672_033835</name>
</gene>
<dbReference type="InterPro" id="IPR017972">
    <property type="entry name" value="Cyt_P450_CS"/>
</dbReference>
<evidence type="ECO:0000256" key="5">
    <source>
        <dbReference type="RuleBase" id="RU000461"/>
    </source>
</evidence>
<dbReference type="PROSITE" id="PS00086">
    <property type="entry name" value="CYTOCHROME_P450"/>
    <property type="match status" value="1"/>
</dbReference>
<comment type="similarity">
    <text evidence="2 5">Belongs to the cytochrome P450 family.</text>
</comment>